<reference evidence="7" key="2">
    <citation type="submission" date="2025-08" db="UniProtKB">
        <authorList>
            <consortium name="RefSeq"/>
        </authorList>
    </citation>
    <scope>IDENTIFICATION</scope>
    <source>
        <tissue evidence="7">Leaf</tissue>
    </source>
</reference>
<evidence type="ECO:0000313" key="7">
    <source>
        <dbReference type="RefSeq" id="XP_020107299.1"/>
    </source>
</evidence>
<dbReference type="PANTHER" id="PTHR11527">
    <property type="entry name" value="HEAT-SHOCK PROTEIN 20 FAMILY MEMBER"/>
    <property type="match status" value="1"/>
</dbReference>
<sequence length="134" mass="15281">MVAMAKVDWRETPTSHEIVIDVPGLKREELKIEVDENRILRVSGERKKEEEKKDEHWHRIERSYGRFWRQFRLPDNVDIDSVSAKLEHGVLTITFAKLAPEQIKGPKVVSIAAAAAEGGEKQQLNAGEAKKVEL</sequence>
<evidence type="ECO:0000256" key="1">
    <source>
        <dbReference type="ARBA" id="ARBA00023016"/>
    </source>
</evidence>
<dbReference type="PROSITE" id="PS51203">
    <property type="entry name" value="CS"/>
    <property type="match status" value="1"/>
</dbReference>
<dbReference type="GeneID" id="109723373"/>
<dbReference type="OrthoDB" id="1431247at2759"/>
<name>A0A6P5GH71_ANACO</name>
<accession>A0A6P5GH71</accession>
<proteinExistence type="inferred from homology"/>
<protein>
    <submittedName>
        <fullName evidence="7">22.0 kDa class IV heat shock protein-like</fullName>
    </submittedName>
</protein>
<evidence type="ECO:0000313" key="6">
    <source>
        <dbReference type="Proteomes" id="UP000515123"/>
    </source>
</evidence>
<keyword evidence="6" id="KW-1185">Reference proteome</keyword>
<dbReference type="InterPro" id="IPR002068">
    <property type="entry name" value="A-crystallin/Hsp20_dom"/>
</dbReference>
<dbReference type="Gene3D" id="2.60.40.790">
    <property type="match status" value="1"/>
</dbReference>
<dbReference type="SUPFAM" id="SSF49764">
    <property type="entry name" value="HSP20-like chaperones"/>
    <property type="match status" value="1"/>
</dbReference>
<organism evidence="6 7">
    <name type="scientific">Ananas comosus</name>
    <name type="common">Pineapple</name>
    <name type="synonym">Ananas ananas</name>
    <dbReference type="NCBI Taxonomy" id="4615"/>
    <lineage>
        <taxon>Eukaryota</taxon>
        <taxon>Viridiplantae</taxon>
        <taxon>Streptophyta</taxon>
        <taxon>Embryophyta</taxon>
        <taxon>Tracheophyta</taxon>
        <taxon>Spermatophyta</taxon>
        <taxon>Magnoliopsida</taxon>
        <taxon>Liliopsida</taxon>
        <taxon>Poales</taxon>
        <taxon>Bromeliaceae</taxon>
        <taxon>Bromelioideae</taxon>
        <taxon>Ananas</taxon>
    </lineage>
</organism>
<evidence type="ECO:0000256" key="3">
    <source>
        <dbReference type="RuleBase" id="RU003616"/>
    </source>
</evidence>
<feature type="domain" description="CS" evidence="5">
    <location>
        <begin position="2"/>
        <end position="109"/>
    </location>
</feature>
<keyword evidence="1" id="KW-0346">Stress response</keyword>
<dbReference type="CDD" id="cd06472">
    <property type="entry name" value="ACD_ScHsp26_like"/>
    <property type="match status" value="1"/>
</dbReference>
<comment type="similarity">
    <text evidence="2 3">Belongs to the small heat shock protein (HSP20) family.</text>
</comment>
<feature type="domain" description="SHSP" evidence="4">
    <location>
        <begin position="1"/>
        <end position="114"/>
    </location>
</feature>
<dbReference type="InterPro" id="IPR031107">
    <property type="entry name" value="Small_HSP"/>
</dbReference>
<dbReference type="PROSITE" id="PS01031">
    <property type="entry name" value="SHSP"/>
    <property type="match status" value="1"/>
</dbReference>
<dbReference type="InterPro" id="IPR008978">
    <property type="entry name" value="HSP20-like_chaperone"/>
</dbReference>
<evidence type="ECO:0000259" key="4">
    <source>
        <dbReference type="PROSITE" id="PS01031"/>
    </source>
</evidence>
<gene>
    <name evidence="7" type="primary">LOC109723373</name>
</gene>
<dbReference type="RefSeq" id="XP_020107299.1">
    <property type="nucleotide sequence ID" value="XM_020251710.1"/>
</dbReference>
<dbReference type="Pfam" id="PF00011">
    <property type="entry name" value="HSP20"/>
    <property type="match status" value="1"/>
</dbReference>
<dbReference type="Proteomes" id="UP000515123">
    <property type="component" value="Linkage group 17"/>
</dbReference>
<reference evidence="6" key="1">
    <citation type="journal article" date="2015" name="Nat. Genet.">
        <title>The pineapple genome and the evolution of CAM photosynthesis.</title>
        <authorList>
            <person name="Ming R."/>
            <person name="VanBuren R."/>
            <person name="Wai C.M."/>
            <person name="Tang H."/>
            <person name="Schatz M.C."/>
            <person name="Bowers J.E."/>
            <person name="Lyons E."/>
            <person name="Wang M.L."/>
            <person name="Chen J."/>
            <person name="Biggers E."/>
            <person name="Zhang J."/>
            <person name="Huang L."/>
            <person name="Zhang L."/>
            <person name="Miao W."/>
            <person name="Zhang J."/>
            <person name="Ye Z."/>
            <person name="Miao C."/>
            <person name="Lin Z."/>
            <person name="Wang H."/>
            <person name="Zhou H."/>
            <person name="Yim W.C."/>
            <person name="Priest H.D."/>
            <person name="Zheng C."/>
            <person name="Woodhouse M."/>
            <person name="Edger P.P."/>
            <person name="Guyot R."/>
            <person name="Guo H.B."/>
            <person name="Guo H."/>
            <person name="Zheng G."/>
            <person name="Singh R."/>
            <person name="Sharma A."/>
            <person name="Min X."/>
            <person name="Zheng Y."/>
            <person name="Lee H."/>
            <person name="Gurtowski J."/>
            <person name="Sedlazeck F.J."/>
            <person name="Harkess A."/>
            <person name="McKain M.R."/>
            <person name="Liao Z."/>
            <person name="Fang J."/>
            <person name="Liu J."/>
            <person name="Zhang X."/>
            <person name="Zhang Q."/>
            <person name="Hu W."/>
            <person name="Qin Y."/>
            <person name="Wang K."/>
            <person name="Chen L.Y."/>
            <person name="Shirley N."/>
            <person name="Lin Y.R."/>
            <person name="Liu L.Y."/>
            <person name="Hernandez A.G."/>
            <person name="Wright C.L."/>
            <person name="Bulone V."/>
            <person name="Tuskan G.A."/>
            <person name="Heath K."/>
            <person name="Zee F."/>
            <person name="Moore P.H."/>
            <person name="Sunkar R."/>
            <person name="Leebens-Mack J.H."/>
            <person name="Mockler T."/>
            <person name="Bennetzen J.L."/>
            <person name="Freeling M."/>
            <person name="Sankoff D."/>
            <person name="Paterson A.H."/>
            <person name="Zhu X."/>
            <person name="Yang X."/>
            <person name="Smith J.A."/>
            <person name="Cushman J.C."/>
            <person name="Paull R.E."/>
            <person name="Yu Q."/>
        </authorList>
    </citation>
    <scope>NUCLEOTIDE SEQUENCE [LARGE SCALE GENOMIC DNA]</scope>
    <source>
        <strain evidence="6">cv. F153</strain>
    </source>
</reference>
<evidence type="ECO:0000256" key="2">
    <source>
        <dbReference type="PROSITE-ProRule" id="PRU00285"/>
    </source>
</evidence>
<dbReference type="InterPro" id="IPR007052">
    <property type="entry name" value="CS_dom"/>
</dbReference>
<dbReference type="AlphaFoldDB" id="A0A6P5GH71"/>
<evidence type="ECO:0000259" key="5">
    <source>
        <dbReference type="PROSITE" id="PS51203"/>
    </source>
</evidence>